<dbReference type="SUPFAM" id="SSF53623">
    <property type="entry name" value="MurD-like peptide ligases, catalytic domain"/>
    <property type="match status" value="1"/>
</dbReference>
<dbReference type="Gene3D" id="3.40.1390.10">
    <property type="entry name" value="MurE/MurF, N-terminal domain"/>
    <property type="match status" value="1"/>
</dbReference>
<evidence type="ECO:0000256" key="2">
    <source>
        <dbReference type="ARBA" id="ARBA00022741"/>
    </source>
</evidence>
<evidence type="ECO:0000256" key="1">
    <source>
        <dbReference type="ARBA" id="ARBA00022598"/>
    </source>
</evidence>
<dbReference type="KEGG" id="bex:A11Q_2594"/>
<keyword evidence="2" id="KW-0547">Nucleotide-binding</keyword>
<dbReference type="Pfam" id="PF08245">
    <property type="entry name" value="Mur_ligase_M"/>
    <property type="match status" value="1"/>
</dbReference>
<gene>
    <name evidence="5" type="ORF">A11Q_2594</name>
</gene>
<reference evidence="5 6" key="1">
    <citation type="journal article" date="2013" name="ISME J.">
        <title>By their genes ye shall know them: genomic signatures of predatory bacteria.</title>
        <authorList>
            <person name="Pasternak Z."/>
            <person name="Pietrokovski S."/>
            <person name="Rotem O."/>
            <person name="Gophna U."/>
            <person name="Lurie-Weinberger M.N."/>
            <person name="Jurkevitch E."/>
        </authorList>
    </citation>
    <scope>NUCLEOTIDE SEQUENCE [LARGE SCALE GENOMIC DNA]</scope>
    <source>
        <strain evidence="5 6">JSS</strain>
    </source>
</reference>
<dbReference type="Gene3D" id="3.40.1190.10">
    <property type="entry name" value="Mur-like, catalytic domain"/>
    <property type="match status" value="1"/>
</dbReference>
<keyword evidence="6" id="KW-1185">Reference proteome</keyword>
<dbReference type="eggNOG" id="COG0770">
    <property type="taxonomic scope" value="Bacteria"/>
</dbReference>
<dbReference type="AlphaFoldDB" id="M4VE91"/>
<name>M4VE91_9BACT</name>
<proteinExistence type="predicted"/>
<sequence>MNPTYILDFKSAVLKLAQIKIRSQRPRYERVAFFPRHEMRGSLFVAITHYDWSGYDYLKTALEAGVAGVVLETSHEHLAALIPNNVDVYLVESHRAFLASMAHESRQEFDGDVIAITGSTGKSQLGTWLQYALDFHFKTQFNDGNRNSFFGLCELLLHIRRSTQKLVVELGARQLGELSALGEILQPQNVVLTNIQHSHLKYLKNLQNVFALKTELLQVSSVETVFLNALDPLQSPLPDQFPDKTFIFYHPEKVSSELGLSGPHEAQAYAAVDAITDFLGATPMPEFSFWPKLPFSLSQMHTRNGQLALLDGRVTTPESLENFRKIFSTLLAQQKPPTSFALISGFVDFDPVHELAFIKTAAQRWAELPLKKIYYVGPHGESLKKLYLENGGHAEVTLGKKEDVQKILEEIQSLSPEALLAIQGHQEEWFFKLMTELTKS</sequence>
<evidence type="ECO:0000313" key="5">
    <source>
        <dbReference type="EMBL" id="AGH96810.1"/>
    </source>
</evidence>
<organism evidence="5 6">
    <name type="scientific">Pseudobdellovibrio exovorus JSS</name>
    <dbReference type="NCBI Taxonomy" id="1184267"/>
    <lineage>
        <taxon>Bacteria</taxon>
        <taxon>Pseudomonadati</taxon>
        <taxon>Bdellovibrionota</taxon>
        <taxon>Bdellovibrionia</taxon>
        <taxon>Bdellovibrionales</taxon>
        <taxon>Pseudobdellovibrionaceae</taxon>
        <taxon>Pseudobdellovibrio</taxon>
    </lineage>
</organism>
<evidence type="ECO:0000259" key="4">
    <source>
        <dbReference type="Pfam" id="PF08245"/>
    </source>
</evidence>
<dbReference type="InterPro" id="IPR036565">
    <property type="entry name" value="Mur-like_cat_sf"/>
</dbReference>
<keyword evidence="1" id="KW-0436">Ligase</keyword>
<evidence type="ECO:0000313" key="6">
    <source>
        <dbReference type="Proteomes" id="UP000012040"/>
    </source>
</evidence>
<dbReference type="GO" id="GO:0005524">
    <property type="term" value="F:ATP binding"/>
    <property type="evidence" value="ECO:0007669"/>
    <property type="project" value="UniProtKB-KW"/>
</dbReference>
<dbReference type="STRING" id="1184267.A11Q_2594"/>
<dbReference type="InterPro" id="IPR051046">
    <property type="entry name" value="MurCDEF_CellWall_CoF430Synth"/>
</dbReference>
<dbReference type="SUPFAM" id="SSF63418">
    <property type="entry name" value="MurE/MurF N-terminal domain"/>
    <property type="match status" value="1"/>
</dbReference>
<dbReference type="GO" id="GO:0016881">
    <property type="term" value="F:acid-amino acid ligase activity"/>
    <property type="evidence" value="ECO:0007669"/>
    <property type="project" value="InterPro"/>
</dbReference>
<dbReference type="PANTHER" id="PTHR43024:SF1">
    <property type="entry name" value="UDP-N-ACETYLMURAMOYL-TRIPEPTIDE--D-ALANYL-D-ALANINE LIGASE"/>
    <property type="match status" value="1"/>
</dbReference>
<dbReference type="Proteomes" id="UP000012040">
    <property type="component" value="Chromosome"/>
</dbReference>
<dbReference type="PANTHER" id="PTHR43024">
    <property type="entry name" value="UDP-N-ACETYLMURAMOYL-TRIPEPTIDE--D-ALANYL-D-ALANINE LIGASE"/>
    <property type="match status" value="1"/>
</dbReference>
<dbReference type="HOGENOM" id="CLU_622094_0_0_7"/>
<accession>M4VE91</accession>
<keyword evidence="3" id="KW-0067">ATP-binding</keyword>
<dbReference type="InterPro" id="IPR013221">
    <property type="entry name" value="Mur_ligase_cen"/>
</dbReference>
<evidence type="ECO:0000256" key="3">
    <source>
        <dbReference type="ARBA" id="ARBA00022840"/>
    </source>
</evidence>
<feature type="domain" description="Mur ligase central" evidence="4">
    <location>
        <begin position="116"/>
        <end position="235"/>
    </location>
</feature>
<dbReference type="RefSeq" id="WP_015471300.1">
    <property type="nucleotide sequence ID" value="NC_020813.1"/>
</dbReference>
<dbReference type="InterPro" id="IPR035911">
    <property type="entry name" value="MurE/MurF_N"/>
</dbReference>
<dbReference type="EMBL" id="CP003537">
    <property type="protein sequence ID" value="AGH96810.1"/>
    <property type="molecule type" value="Genomic_DNA"/>
</dbReference>
<dbReference type="OrthoDB" id="9801978at2"/>
<protein>
    <recommendedName>
        <fullName evidence="4">Mur ligase central domain-containing protein</fullName>
    </recommendedName>
</protein>
<dbReference type="PATRIC" id="fig|1184267.3.peg.2622"/>